<dbReference type="AlphaFoldDB" id="A0A3B3CXL9"/>
<dbReference type="GO" id="GO:0034138">
    <property type="term" value="P:toll-like receptor 3 signaling pathway"/>
    <property type="evidence" value="ECO:0007669"/>
    <property type="project" value="TreeGrafter"/>
</dbReference>
<evidence type="ECO:0000256" key="5">
    <source>
        <dbReference type="ARBA" id="ARBA00022723"/>
    </source>
</evidence>
<dbReference type="FunFam" id="1.20.5.990:FF:000005">
    <property type="entry name" value="TNFAIP3 interacting protein 2"/>
    <property type="match status" value="1"/>
</dbReference>
<dbReference type="Ensembl" id="ENSOMET00000014531.1">
    <property type="protein sequence ID" value="ENSOMEP00000022533.1"/>
    <property type="gene ID" value="ENSOMEG00000002122.1"/>
</dbReference>
<comment type="function">
    <text evidence="13">Inhibits NF-kappa-B activation by blocking the interaction of RIPK1 with its downstream effector NEMO/IKBKG. Forms a ternary complex with NFKB1 and MAP3K8 but appears to function upstream of MAP3K8 in the TLR4 signaling pathway that regulates MAP3K8 activation. Involved in activation of the MEK/ERK signaling pathway during innate immune response; this function seems to be stimulus- and cell type specific. Required for stability of MAP3K8. Involved in regulation of apoptosis in endothelial cells; promotes TEK agonist-stimulated endothelial survival. May act as transcriptional coactivator when translocated to the nucleus. Enhances CHUK-mediated NF-kappa-B activation involving NF-kappa-B p50-p65 and p50-c-Rel complexes.</text>
</comment>
<dbReference type="Pfam" id="PF16516">
    <property type="entry name" value="CC2-LZ"/>
    <property type="match status" value="1"/>
</dbReference>
<dbReference type="Pfam" id="PF12180">
    <property type="entry name" value="EABR"/>
    <property type="match status" value="1"/>
</dbReference>
<evidence type="ECO:0000256" key="3">
    <source>
        <dbReference type="ARBA" id="ARBA00022553"/>
    </source>
</evidence>
<keyword evidence="3" id="KW-0597">Phosphoprotein</keyword>
<evidence type="ECO:0000259" key="20">
    <source>
        <dbReference type="PROSITE" id="PS51801"/>
    </source>
</evidence>
<dbReference type="InterPro" id="IPR032419">
    <property type="entry name" value="CC2-LZ_dom"/>
</dbReference>
<evidence type="ECO:0000256" key="1">
    <source>
        <dbReference type="ARBA" id="ARBA00004496"/>
    </source>
</evidence>
<feature type="domain" description="CCHC NOA-type" evidence="20">
    <location>
        <begin position="422"/>
        <end position="454"/>
    </location>
</feature>
<dbReference type="Gene3D" id="1.20.5.990">
    <property type="entry name" value="Nemo cc2-lz domain - 1d5 darpin complex"/>
    <property type="match status" value="1"/>
</dbReference>
<evidence type="ECO:0000256" key="13">
    <source>
        <dbReference type="ARBA" id="ARBA00055998"/>
    </source>
</evidence>
<feature type="coiled-coil region" evidence="18">
    <location>
        <begin position="101"/>
        <end position="153"/>
    </location>
</feature>
<proteinExistence type="predicted"/>
<name>A0A3B3CXL9_ORYME</name>
<dbReference type="PROSITE" id="PS51801">
    <property type="entry name" value="ZF_CCHC_NOA"/>
    <property type="match status" value="1"/>
</dbReference>
<dbReference type="InterPro" id="IPR022008">
    <property type="entry name" value="EABR"/>
</dbReference>
<feature type="coiled-coil region" evidence="18">
    <location>
        <begin position="287"/>
        <end position="367"/>
    </location>
</feature>
<evidence type="ECO:0000256" key="11">
    <source>
        <dbReference type="ARBA" id="ARBA00023163"/>
    </source>
</evidence>
<comment type="subcellular location">
    <subcellularLocation>
        <location evidence="1">Cytoplasm</location>
    </subcellularLocation>
</comment>
<keyword evidence="11" id="KW-0804">Transcription</keyword>
<gene>
    <name evidence="21" type="ORF">FQA47_009176</name>
</gene>
<dbReference type="PaxDb" id="30732-ENSOMEP00000022533"/>
<feature type="region of interest" description="Disordered" evidence="19">
    <location>
        <begin position="193"/>
        <end position="217"/>
    </location>
</feature>
<keyword evidence="8" id="KW-0832">Ubl conjugation</keyword>
<keyword evidence="5" id="KW-0479">Metal-binding</keyword>
<dbReference type="GO" id="GO:0006954">
    <property type="term" value="P:inflammatory response"/>
    <property type="evidence" value="ECO:0007669"/>
    <property type="project" value="UniProtKB-KW"/>
</dbReference>
<dbReference type="Proteomes" id="UP000646548">
    <property type="component" value="Unassembled WGS sequence"/>
</dbReference>
<dbReference type="GO" id="GO:0006357">
    <property type="term" value="P:regulation of transcription by RNA polymerase II"/>
    <property type="evidence" value="ECO:0007669"/>
    <property type="project" value="TreeGrafter"/>
</dbReference>
<dbReference type="GO" id="GO:0043123">
    <property type="term" value="P:positive regulation of canonical NF-kappaB signal transduction"/>
    <property type="evidence" value="ECO:0007669"/>
    <property type="project" value="TreeGrafter"/>
</dbReference>
<evidence type="ECO:0000256" key="16">
    <source>
        <dbReference type="ARBA" id="ARBA00079469"/>
    </source>
</evidence>
<reference evidence="21" key="2">
    <citation type="journal article" name="BMC Genomics">
        <title>Long-read sequencing and de novo genome assembly of marine medaka (Oryzias melastigma).</title>
        <authorList>
            <person name="Liang P."/>
            <person name="Saqib H.S.A."/>
            <person name="Ni X."/>
            <person name="Shen Y."/>
        </authorList>
    </citation>
    <scope>NUCLEOTIDE SEQUENCE</scope>
    <source>
        <strain evidence="21">Bigg-433</strain>
    </source>
</reference>
<dbReference type="OMA" id="PTERSNQ"/>
<feature type="compositionally biased region" description="Low complexity" evidence="19">
    <location>
        <begin position="400"/>
        <end position="419"/>
    </location>
</feature>
<dbReference type="GO" id="GO:0070530">
    <property type="term" value="F:K63-linked polyubiquitin modification-dependent protein binding"/>
    <property type="evidence" value="ECO:0007669"/>
    <property type="project" value="InterPro"/>
</dbReference>
<evidence type="ECO:0000256" key="14">
    <source>
        <dbReference type="ARBA" id="ARBA00063508"/>
    </source>
</evidence>
<keyword evidence="23" id="KW-1185">Reference proteome</keyword>
<dbReference type="InterPro" id="IPR034735">
    <property type="entry name" value="NEMO_ZF"/>
</dbReference>
<dbReference type="GO" id="GO:0008270">
    <property type="term" value="F:zinc ion binding"/>
    <property type="evidence" value="ECO:0007669"/>
    <property type="project" value="UniProtKB-KW"/>
</dbReference>
<evidence type="ECO:0000256" key="2">
    <source>
        <dbReference type="ARBA" id="ARBA00022490"/>
    </source>
</evidence>
<keyword evidence="12" id="KW-0395">Inflammatory response</keyword>
<evidence type="ECO:0000256" key="19">
    <source>
        <dbReference type="SAM" id="MobiDB-lite"/>
    </source>
</evidence>
<evidence type="ECO:0000256" key="9">
    <source>
        <dbReference type="ARBA" id="ARBA00023015"/>
    </source>
</evidence>
<feature type="region of interest" description="Disordered" evidence="19">
    <location>
        <begin position="386"/>
        <end position="422"/>
    </location>
</feature>
<keyword evidence="6 17" id="KW-0863">Zinc-finger</keyword>
<dbReference type="GO" id="GO:0006915">
    <property type="term" value="P:apoptotic process"/>
    <property type="evidence" value="ECO:0007669"/>
    <property type="project" value="UniProtKB-KW"/>
</dbReference>
<dbReference type="GO" id="GO:0034134">
    <property type="term" value="P:toll-like receptor 2 signaling pathway"/>
    <property type="evidence" value="ECO:0007669"/>
    <property type="project" value="TreeGrafter"/>
</dbReference>
<evidence type="ECO:0000313" key="22">
    <source>
        <dbReference type="Ensembl" id="ENSOMEP00000022533.1"/>
    </source>
</evidence>
<evidence type="ECO:0000256" key="10">
    <source>
        <dbReference type="ARBA" id="ARBA00023054"/>
    </source>
</evidence>
<evidence type="ECO:0000313" key="21">
    <source>
        <dbReference type="EMBL" id="KAF6736428.1"/>
    </source>
</evidence>
<accession>A0A3B3CXL9</accession>
<evidence type="ECO:0000256" key="6">
    <source>
        <dbReference type="ARBA" id="ARBA00022771"/>
    </source>
</evidence>
<keyword evidence="10 18" id="KW-0175">Coiled coil</keyword>
<dbReference type="OrthoDB" id="6066489at2759"/>
<keyword evidence="7" id="KW-0862">Zinc</keyword>
<evidence type="ECO:0000313" key="23">
    <source>
        <dbReference type="Proteomes" id="UP000261560"/>
    </source>
</evidence>
<dbReference type="PANTHER" id="PTHR31882:SF6">
    <property type="entry name" value="TNFAIP3-INTERACTING PROTEIN 2"/>
    <property type="match status" value="1"/>
</dbReference>
<keyword evidence="9" id="KW-0805">Transcription regulation</keyword>
<evidence type="ECO:0000256" key="15">
    <source>
        <dbReference type="ARBA" id="ARBA00073020"/>
    </source>
</evidence>
<evidence type="ECO:0000256" key="12">
    <source>
        <dbReference type="ARBA" id="ARBA00023198"/>
    </source>
</evidence>
<evidence type="ECO:0000256" key="17">
    <source>
        <dbReference type="PROSITE-ProRule" id="PRU01142"/>
    </source>
</evidence>
<keyword evidence="2" id="KW-0963">Cytoplasm</keyword>
<organism evidence="22 23">
    <name type="scientific">Oryzias melastigma</name>
    <name type="common">Marine medaka</name>
    <dbReference type="NCBI Taxonomy" id="30732"/>
    <lineage>
        <taxon>Eukaryota</taxon>
        <taxon>Metazoa</taxon>
        <taxon>Chordata</taxon>
        <taxon>Craniata</taxon>
        <taxon>Vertebrata</taxon>
        <taxon>Euteleostomi</taxon>
        <taxon>Actinopterygii</taxon>
        <taxon>Neopterygii</taxon>
        <taxon>Teleostei</taxon>
        <taxon>Neoteleostei</taxon>
        <taxon>Acanthomorphata</taxon>
        <taxon>Ovalentaria</taxon>
        <taxon>Atherinomorphae</taxon>
        <taxon>Beloniformes</taxon>
        <taxon>Adrianichthyidae</taxon>
        <taxon>Oryziinae</taxon>
        <taxon>Oryzias</taxon>
    </lineage>
</organism>
<dbReference type="EMBL" id="WKFB01000088">
    <property type="protein sequence ID" value="KAF6736428.1"/>
    <property type="molecule type" value="Genomic_DNA"/>
</dbReference>
<evidence type="ECO:0000256" key="18">
    <source>
        <dbReference type="SAM" id="Coils"/>
    </source>
</evidence>
<evidence type="ECO:0000256" key="7">
    <source>
        <dbReference type="ARBA" id="ARBA00022833"/>
    </source>
</evidence>
<dbReference type="Proteomes" id="UP000261560">
    <property type="component" value="Unplaced"/>
</dbReference>
<protein>
    <recommendedName>
        <fullName evidence="15">TNFAIP3-interacting protein 2</fullName>
    </recommendedName>
    <alternativeName>
        <fullName evidence="16">A20-binding inhibitor of NF-kappa-B activation 2</fullName>
    </alternativeName>
</protein>
<dbReference type="GO" id="GO:0071222">
    <property type="term" value="P:cellular response to lipopolysaccharide"/>
    <property type="evidence" value="ECO:0007669"/>
    <property type="project" value="TreeGrafter"/>
</dbReference>
<comment type="subunit">
    <text evidence="14">Interacts with STK11/LKB1, TNFAIP3, IKBKG, NFKB1, MAP3K8, TEK, RIPK1, CHUK, IKBKB and SMARCD1. Interacts with polyubiquitin.</text>
</comment>
<dbReference type="GeneTree" id="ENSGT00510000046908"/>
<sequence length="455" mass="52150">MDNPSVKADIDVAREKTRSFSVLNTLYHEKRQEIELLHKQINVKDNIIADLKARLGRYERIYMTVGDNEPVLVGPSNSLVESLVKEIIKVKQKRKDTDLKAARQAEEIQRLNTLLREKELELERVRCQPDHEKDQEIQRLQTALSEKEQTEATRSVLCTSLAEEADQLRGQLGATVKVCQELLGRLEEKRGARGVMEEIPQQQKVKEPSDLSDSTSIKSQIRQLQEENQQLKQRVEYVQGLNSQWQKYDSSREDYIRGLCQRLKESSGQGFVPLVGPVSSGLLQQEISRLNTLLEEKIRECTRLEREVEEVGRQNQERVQTLEQQVLIYAEDFKSERADRERAQGQIEDLKEQISQLKQQLHKQQGANRESRDVVPLCRVHIGHRISSKRSKDSPEPLLRSSAERQQAPAAAAAKPSSAWMSPGLSELQCPQCLARFNDTDAAEYLNHCEECARL</sequence>
<reference evidence="22" key="1">
    <citation type="submission" date="2025-05" db="UniProtKB">
        <authorList>
            <consortium name="Ensembl"/>
        </authorList>
    </citation>
    <scope>IDENTIFICATION</scope>
</reference>
<keyword evidence="4" id="KW-0053">Apoptosis</keyword>
<evidence type="ECO:0000256" key="8">
    <source>
        <dbReference type="ARBA" id="ARBA00022843"/>
    </source>
</evidence>
<dbReference type="GO" id="GO:0005737">
    <property type="term" value="C:cytoplasm"/>
    <property type="evidence" value="ECO:0007669"/>
    <property type="project" value="UniProtKB-SubCell"/>
</dbReference>
<dbReference type="PANTHER" id="PTHR31882">
    <property type="entry name" value="TNFAIP3-INTERACTING PROTEIN COILED COIL FAMILY MEMBER"/>
    <property type="match status" value="1"/>
</dbReference>
<evidence type="ECO:0000256" key="4">
    <source>
        <dbReference type="ARBA" id="ARBA00022703"/>
    </source>
</evidence>